<keyword evidence="16" id="KW-1185">Reference proteome</keyword>
<keyword evidence="4" id="KW-0997">Cell inner membrane</keyword>
<evidence type="ECO:0000256" key="3">
    <source>
        <dbReference type="ARBA" id="ARBA00022475"/>
    </source>
</evidence>
<evidence type="ECO:0000256" key="8">
    <source>
        <dbReference type="ARBA" id="ARBA00022741"/>
    </source>
</evidence>
<evidence type="ECO:0000256" key="9">
    <source>
        <dbReference type="ARBA" id="ARBA00022777"/>
    </source>
</evidence>
<evidence type="ECO:0000256" key="5">
    <source>
        <dbReference type="ARBA" id="ARBA00022679"/>
    </source>
</evidence>
<evidence type="ECO:0000259" key="14">
    <source>
        <dbReference type="Pfam" id="PF03109"/>
    </source>
</evidence>
<evidence type="ECO:0000256" key="12">
    <source>
        <dbReference type="ARBA" id="ARBA00023136"/>
    </source>
</evidence>
<dbReference type="GO" id="GO:0005524">
    <property type="term" value="F:ATP binding"/>
    <property type="evidence" value="ECO:0007669"/>
    <property type="project" value="UniProtKB-KW"/>
</dbReference>
<evidence type="ECO:0000256" key="6">
    <source>
        <dbReference type="ARBA" id="ARBA00022688"/>
    </source>
</evidence>
<dbReference type="EMBL" id="FNFX01000001">
    <property type="protein sequence ID" value="SDK22101.1"/>
    <property type="molecule type" value="Genomic_DNA"/>
</dbReference>
<evidence type="ECO:0000256" key="4">
    <source>
        <dbReference type="ARBA" id="ARBA00022519"/>
    </source>
</evidence>
<dbReference type="GO" id="GO:0006744">
    <property type="term" value="P:ubiquinone biosynthetic process"/>
    <property type="evidence" value="ECO:0007669"/>
    <property type="project" value="UniProtKB-UniPathway"/>
</dbReference>
<dbReference type="STRING" id="492660.SAMN05192566_0677"/>
<reference evidence="16" key="1">
    <citation type="submission" date="2016-10" db="EMBL/GenBank/DDBJ databases">
        <authorList>
            <person name="Varghese N."/>
            <person name="Submissions S."/>
        </authorList>
    </citation>
    <scope>NUCLEOTIDE SEQUENCE [LARGE SCALE GENOMIC DNA]</scope>
    <source>
        <strain evidence="16">CBMB127</strain>
    </source>
</reference>
<protein>
    <submittedName>
        <fullName evidence="15">2-octaprenylphenol hydroxylase</fullName>
    </submittedName>
</protein>
<dbReference type="PANTHER" id="PTHR10566">
    <property type="entry name" value="CHAPERONE-ACTIVITY OF BC1 COMPLEX CABC1 -RELATED"/>
    <property type="match status" value="1"/>
</dbReference>
<dbReference type="NCBIfam" id="NF003404">
    <property type="entry name" value="PRK04750.1"/>
    <property type="match status" value="1"/>
</dbReference>
<gene>
    <name evidence="15" type="ORF">SAMN05192566_0677</name>
</gene>
<dbReference type="InterPro" id="IPR004147">
    <property type="entry name" value="ABC1_dom"/>
</dbReference>
<keyword evidence="3" id="KW-1003">Cell membrane</keyword>
<comment type="pathway">
    <text evidence="1">Cofactor biosynthesis; ubiquinone biosynthesis [regulation].</text>
</comment>
<keyword evidence="9" id="KW-0418">Kinase</keyword>
<organism evidence="15 16">
    <name type="scientific">Methylophilus rhizosphaerae</name>
    <dbReference type="NCBI Taxonomy" id="492660"/>
    <lineage>
        <taxon>Bacteria</taxon>
        <taxon>Pseudomonadati</taxon>
        <taxon>Pseudomonadota</taxon>
        <taxon>Betaproteobacteria</taxon>
        <taxon>Nitrosomonadales</taxon>
        <taxon>Methylophilaceae</taxon>
        <taxon>Methylophilus</taxon>
    </lineage>
</organism>
<evidence type="ECO:0000313" key="16">
    <source>
        <dbReference type="Proteomes" id="UP000198629"/>
    </source>
</evidence>
<dbReference type="InterPro" id="IPR050154">
    <property type="entry name" value="UbiB_kinase"/>
</dbReference>
<keyword evidence="6" id="KW-0831">Ubiquinone biosynthesis</keyword>
<dbReference type="NCBIfam" id="TIGR01982">
    <property type="entry name" value="UbiB"/>
    <property type="match status" value="1"/>
</dbReference>
<feature type="transmembrane region" description="Helical" evidence="13">
    <location>
        <begin position="493"/>
        <end position="514"/>
    </location>
</feature>
<keyword evidence="7 13" id="KW-0812">Transmembrane</keyword>
<dbReference type="SUPFAM" id="SSF56112">
    <property type="entry name" value="Protein kinase-like (PK-like)"/>
    <property type="match status" value="1"/>
</dbReference>
<evidence type="ECO:0000256" key="10">
    <source>
        <dbReference type="ARBA" id="ARBA00022840"/>
    </source>
</evidence>
<dbReference type="InterPro" id="IPR010232">
    <property type="entry name" value="UbiB"/>
</dbReference>
<evidence type="ECO:0000256" key="13">
    <source>
        <dbReference type="SAM" id="Phobius"/>
    </source>
</evidence>
<proteinExistence type="inferred from homology"/>
<feature type="domain" description="ABC1 atypical kinase-like" evidence="14">
    <location>
        <begin position="87"/>
        <end position="333"/>
    </location>
</feature>
<dbReference type="CDD" id="cd13972">
    <property type="entry name" value="UbiB"/>
    <property type="match status" value="1"/>
</dbReference>
<sequence>MHWFRFFHIIGVLLWYRLDIFFVRDGQSRPLNHLLNGLLFWRSAPQQRAIRLRLALEKLGPIFIKFGQMLSTRRDLLPPDVADELTKLQDQVPPFAFAQVELILAEAFNSPFSTIYAEFNPLPVASASVAQVHFATLHTGEQVAVKVLRPGIAAIIHRDIALLRTLAWWVKTFSREGRRLKPDEMIDEFARHTEHELDLTLEAAQCAQLGRNFSDKRLLVPSVYWDYSRKQVMTMQRMFGTPVRQTASLKAAGINLTTLAHEGVEIFFTQVFRDGFFHADMHPGNIQVVTEGPDKGKFIALDFGIMGSLSPTDQYYLARNFLAFFNRDYRDVAVAHIESGWVPAETNVEALETAVRAICEPIFEKPLKDISFGRTLLSLFQMSRRFGVNIQPQLIMLQKTLLNIEGLGRELDPNIDLWQSAKPFLKRWMSEQIGWRSLFKSARHELPYILSHAAEMPRLFEQYLRHRNEASLQQNRIDAMLATQKKQARAQKWLIAAVILLVLLQSAGLCLLFYS</sequence>
<name>A0A1G9A4E0_9PROT</name>
<dbReference type="InterPro" id="IPR045308">
    <property type="entry name" value="UbiB_bact"/>
</dbReference>
<dbReference type="UniPathway" id="UPA00232"/>
<evidence type="ECO:0000313" key="15">
    <source>
        <dbReference type="EMBL" id="SDK22101.1"/>
    </source>
</evidence>
<comment type="similarity">
    <text evidence="2">Belongs to the protein kinase superfamily. ADCK protein kinase family.</text>
</comment>
<dbReference type="Proteomes" id="UP000198629">
    <property type="component" value="Unassembled WGS sequence"/>
</dbReference>
<dbReference type="InterPro" id="IPR011009">
    <property type="entry name" value="Kinase-like_dom_sf"/>
</dbReference>
<dbReference type="OrthoDB" id="9795390at2"/>
<keyword evidence="5" id="KW-0808">Transferase</keyword>
<keyword evidence="8" id="KW-0547">Nucleotide-binding</keyword>
<dbReference type="AlphaFoldDB" id="A0A1G9A4E0"/>
<dbReference type="GO" id="GO:0016301">
    <property type="term" value="F:kinase activity"/>
    <property type="evidence" value="ECO:0007669"/>
    <property type="project" value="UniProtKB-KW"/>
</dbReference>
<keyword evidence="12 13" id="KW-0472">Membrane</keyword>
<keyword evidence="10" id="KW-0067">ATP-binding</keyword>
<evidence type="ECO:0000256" key="11">
    <source>
        <dbReference type="ARBA" id="ARBA00022989"/>
    </source>
</evidence>
<dbReference type="Pfam" id="PF03109">
    <property type="entry name" value="ABC1"/>
    <property type="match status" value="1"/>
</dbReference>
<evidence type="ECO:0000256" key="1">
    <source>
        <dbReference type="ARBA" id="ARBA00005020"/>
    </source>
</evidence>
<dbReference type="PANTHER" id="PTHR10566:SF113">
    <property type="entry name" value="PROTEIN ACTIVITY OF BC1 COMPLEX KINASE 7, CHLOROPLASTIC"/>
    <property type="match status" value="1"/>
</dbReference>
<keyword evidence="11 13" id="KW-1133">Transmembrane helix</keyword>
<evidence type="ECO:0000256" key="7">
    <source>
        <dbReference type="ARBA" id="ARBA00022692"/>
    </source>
</evidence>
<evidence type="ECO:0000256" key="2">
    <source>
        <dbReference type="ARBA" id="ARBA00009670"/>
    </source>
</evidence>
<accession>A0A1G9A4E0</accession>
<dbReference type="RefSeq" id="WP_091469886.1">
    <property type="nucleotide sequence ID" value="NZ_FNFX01000001.1"/>
</dbReference>